<gene>
    <name evidence="2" type="ORF">KUF71_000947</name>
</gene>
<feature type="non-terminal residue" evidence="2">
    <location>
        <position position="1"/>
    </location>
</feature>
<evidence type="ECO:0000313" key="3">
    <source>
        <dbReference type="Proteomes" id="UP001219518"/>
    </source>
</evidence>
<dbReference type="AlphaFoldDB" id="A0AAE1HD78"/>
<sequence length="247" mass="27989">ARDPGLAALLAALHSGDTSSRAARRFQLRADGAIVTREAQPRAVIPTHLQSQILADSHDSYIDSARAAQHGCQYGQRDLRVIRRRSLSAKTLTGILSGVPQTIPKAEKLTRHFALRTRAEEHLNRAQAGQKRYFDSKRRRTHYSVGQRVLVFRRQQGRNAKFLYKFIGPFLVKKQTGKSSYLVRVRVRNRLRLRKYHVSQMRPYHKRSKALRPPPLVPQVPVLEDPPPPSARLTRSMTARAKALSAA</sequence>
<dbReference type="Proteomes" id="UP001219518">
    <property type="component" value="Unassembled WGS sequence"/>
</dbReference>
<reference evidence="2" key="1">
    <citation type="submission" date="2021-07" db="EMBL/GenBank/DDBJ databases">
        <authorList>
            <person name="Catto M.A."/>
            <person name="Jacobson A."/>
            <person name="Kennedy G."/>
            <person name="Labadie P."/>
            <person name="Hunt B.G."/>
            <person name="Srinivasan R."/>
        </authorList>
    </citation>
    <scope>NUCLEOTIDE SEQUENCE</scope>
    <source>
        <strain evidence="2">PL_HMW_Pooled</strain>
        <tissue evidence="2">Head</tissue>
    </source>
</reference>
<proteinExistence type="predicted"/>
<dbReference type="EMBL" id="JAHWGI010000935">
    <property type="protein sequence ID" value="KAK3918375.1"/>
    <property type="molecule type" value="Genomic_DNA"/>
</dbReference>
<feature type="region of interest" description="Disordered" evidence="1">
    <location>
        <begin position="202"/>
        <end position="247"/>
    </location>
</feature>
<reference evidence="2" key="2">
    <citation type="journal article" date="2023" name="BMC Genomics">
        <title>Pest status, molecular evolution, and epigenetic factors derived from the genome assembly of Frankliniella fusca, a thysanopteran phytovirus vector.</title>
        <authorList>
            <person name="Catto M.A."/>
            <person name="Labadie P.E."/>
            <person name="Jacobson A.L."/>
            <person name="Kennedy G.G."/>
            <person name="Srinivasan R."/>
            <person name="Hunt B.G."/>
        </authorList>
    </citation>
    <scope>NUCLEOTIDE SEQUENCE</scope>
    <source>
        <strain evidence="2">PL_HMW_Pooled</strain>
    </source>
</reference>
<organism evidence="2 3">
    <name type="scientific">Frankliniella fusca</name>
    <dbReference type="NCBI Taxonomy" id="407009"/>
    <lineage>
        <taxon>Eukaryota</taxon>
        <taxon>Metazoa</taxon>
        <taxon>Ecdysozoa</taxon>
        <taxon>Arthropoda</taxon>
        <taxon>Hexapoda</taxon>
        <taxon>Insecta</taxon>
        <taxon>Pterygota</taxon>
        <taxon>Neoptera</taxon>
        <taxon>Paraneoptera</taxon>
        <taxon>Thysanoptera</taxon>
        <taxon>Terebrantia</taxon>
        <taxon>Thripoidea</taxon>
        <taxon>Thripidae</taxon>
        <taxon>Frankliniella</taxon>
    </lineage>
</organism>
<accession>A0AAE1HD78</accession>
<evidence type="ECO:0000256" key="1">
    <source>
        <dbReference type="SAM" id="MobiDB-lite"/>
    </source>
</evidence>
<evidence type="ECO:0000313" key="2">
    <source>
        <dbReference type="EMBL" id="KAK3918375.1"/>
    </source>
</evidence>
<name>A0AAE1HD78_9NEOP</name>
<comment type="caution">
    <text evidence="2">The sequence shown here is derived from an EMBL/GenBank/DDBJ whole genome shotgun (WGS) entry which is preliminary data.</text>
</comment>
<keyword evidence="3" id="KW-1185">Reference proteome</keyword>
<feature type="compositionally biased region" description="Pro residues" evidence="1">
    <location>
        <begin position="212"/>
        <end position="230"/>
    </location>
</feature>
<protein>
    <submittedName>
        <fullName evidence="2">Transposon Tf2-8 polyprotein</fullName>
    </submittedName>
</protein>